<organism evidence="2 3">
    <name type="scientific">Coprinopsis cinerea (strain Okayama-7 / 130 / ATCC MYA-4618 / FGSC 9003)</name>
    <name type="common">Inky cap fungus</name>
    <name type="synonym">Hormographiella aspergillata</name>
    <dbReference type="NCBI Taxonomy" id="240176"/>
    <lineage>
        <taxon>Eukaryota</taxon>
        <taxon>Fungi</taxon>
        <taxon>Dikarya</taxon>
        <taxon>Basidiomycota</taxon>
        <taxon>Agaricomycotina</taxon>
        <taxon>Agaricomycetes</taxon>
        <taxon>Agaricomycetidae</taxon>
        <taxon>Agaricales</taxon>
        <taxon>Agaricineae</taxon>
        <taxon>Psathyrellaceae</taxon>
        <taxon>Coprinopsis</taxon>
    </lineage>
</organism>
<dbReference type="eggNOG" id="ENOG502S7GG">
    <property type="taxonomic scope" value="Eukaryota"/>
</dbReference>
<name>A8N725_COPC7</name>
<reference evidence="2 3" key="1">
    <citation type="journal article" date="2010" name="Proc. Natl. Acad. Sci. U.S.A.">
        <title>Insights into evolution of multicellular fungi from the assembled chromosomes of the mushroom Coprinopsis cinerea (Coprinus cinereus).</title>
        <authorList>
            <person name="Stajich J.E."/>
            <person name="Wilke S.K."/>
            <person name="Ahren D."/>
            <person name="Au C.H."/>
            <person name="Birren B.W."/>
            <person name="Borodovsky M."/>
            <person name="Burns C."/>
            <person name="Canback B."/>
            <person name="Casselton L.A."/>
            <person name="Cheng C.K."/>
            <person name="Deng J."/>
            <person name="Dietrich F.S."/>
            <person name="Fargo D.C."/>
            <person name="Farman M.L."/>
            <person name="Gathman A.C."/>
            <person name="Goldberg J."/>
            <person name="Guigo R."/>
            <person name="Hoegger P.J."/>
            <person name="Hooker J.B."/>
            <person name="Huggins A."/>
            <person name="James T.Y."/>
            <person name="Kamada T."/>
            <person name="Kilaru S."/>
            <person name="Kodira C."/>
            <person name="Kues U."/>
            <person name="Kupfer D."/>
            <person name="Kwan H.S."/>
            <person name="Lomsadze A."/>
            <person name="Li W."/>
            <person name="Lilly W.W."/>
            <person name="Ma L.J."/>
            <person name="Mackey A.J."/>
            <person name="Manning G."/>
            <person name="Martin F."/>
            <person name="Muraguchi H."/>
            <person name="Natvig D.O."/>
            <person name="Palmerini H."/>
            <person name="Ramesh M.A."/>
            <person name="Rehmeyer C.J."/>
            <person name="Roe B.A."/>
            <person name="Shenoy N."/>
            <person name="Stanke M."/>
            <person name="Ter-Hovhannisyan V."/>
            <person name="Tunlid A."/>
            <person name="Velagapudi R."/>
            <person name="Vision T.J."/>
            <person name="Zeng Q."/>
            <person name="Zolan M.E."/>
            <person name="Pukkila P.J."/>
        </authorList>
    </citation>
    <scope>NUCLEOTIDE SEQUENCE [LARGE SCALE GENOMIC DNA]</scope>
    <source>
        <strain evidence="3">Okayama-7 / 130 / ATCC MYA-4618 / FGSC 9003</strain>
    </source>
</reference>
<dbReference type="Proteomes" id="UP000001861">
    <property type="component" value="Unassembled WGS sequence"/>
</dbReference>
<evidence type="ECO:0000256" key="1">
    <source>
        <dbReference type="SAM" id="Phobius"/>
    </source>
</evidence>
<dbReference type="VEuPathDB" id="FungiDB:CC1G_06897"/>
<proteinExistence type="predicted"/>
<dbReference type="KEGG" id="cci:CC1G_06897"/>
<gene>
    <name evidence="2" type="ORF">CC1G_06897</name>
</gene>
<keyword evidence="1" id="KW-0812">Transmembrane</keyword>
<dbReference type="GO" id="GO:0031966">
    <property type="term" value="C:mitochondrial membrane"/>
    <property type="evidence" value="ECO:0007669"/>
    <property type="project" value="TreeGrafter"/>
</dbReference>
<protein>
    <submittedName>
        <fullName evidence="2">Uncharacterized protein</fullName>
    </submittedName>
</protein>
<accession>A8N725</accession>
<keyword evidence="1" id="KW-0472">Membrane</keyword>
<dbReference type="OrthoDB" id="5386199at2759"/>
<keyword evidence="1" id="KW-1133">Transmembrane helix</keyword>
<dbReference type="AlphaFoldDB" id="A8N725"/>
<dbReference type="OMA" id="AWCGRPY"/>
<dbReference type="RefSeq" id="XP_001830631.1">
    <property type="nucleotide sequence ID" value="XM_001830579.1"/>
</dbReference>
<feature type="transmembrane region" description="Helical" evidence="1">
    <location>
        <begin position="128"/>
        <end position="149"/>
    </location>
</feature>
<dbReference type="EMBL" id="AACS02000003">
    <property type="protein sequence ID" value="EAU91262.1"/>
    <property type="molecule type" value="Genomic_DNA"/>
</dbReference>
<feature type="transmembrane region" description="Helical" evidence="1">
    <location>
        <begin position="99"/>
        <end position="116"/>
    </location>
</feature>
<evidence type="ECO:0000313" key="2">
    <source>
        <dbReference type="EMBL" id="EAU91262.1"/>
    </source>
</evidence>
<dbReference type="GO" id="GO:0033615">
    <property type="term" value="P:mitochondrial proton-transporting ATP synthase complex assembly"/>
    <property type="evidence" value="ECO:0007669"/>
    <property type="project" value="TreeGrafter"/>
</dbReference>
<keyword evidence="3" id="KW-1185">Reference proteome</keyword>
<comment type="caution">
    <text evidence="2">The sequence shown here is derived from an EMBL/GenBank/DDBJ whole genome shotgun (WGS) entry which is preliminary data.</text>
</comment>
<dbReference type="InterPro" id="IPR009724">
    <property type="entry name" value="TMEM70"/>
</dbReference>
<evidence type="ECO:0000313" key="3">
    <source>
        <dbReference type="Proteomes" id="UP000001861"/>
    </source>
</evidence>
<dbReference type="PANTHER" id="PTHR13281:SF0">
    <property type="entry name" value="TRANSMEMBRANE PROTEIN 70, MITOCHONDRIAL"/>
    <property type="match status" value="1"/>
</dbReference>
<dbReference type="InParanoid" id="A8N725"/>
<dbReference type="GeneID" id="6007076"/>
<sequence length="282" mass="31866">MFSRAVGLRCAASRGLYGWNRQQMPVLRTLATLSTRRNLSQQHQLLSRQRLKLGFPAAHLVRCRAYSDSADKTDKEKPSATGVFQYTGPFETTWRRLKLFSLASFGLTTVFSPFIFVVESSLPNSARIALATLAVGTSGFSTSLVAWCAKPYVTKLRRYTPEGEDGEILELTTRNLLLKDRITTVYDPEFLVETRRPMAKWELAKTVVLPQTRVASEGNDLVGKQETVAETRDEHGKLIGRWVVEWKEGGEGHCHQAGYVVRYCSIRWSLVLLRRKLIVVTL</sequence>
<dbReference type="PANTHER" id="PTHR13281">
    <property type="entry name" value="TRANSMEMBRANE PROTEIN 70, MITOCHONDRIAL"/>
    <property type="match status" value="1"/>
</dbReference>